<evidence type="ECO:0000256" key="6">
    <source>
        <dbReference type="PROSITE-ProRule" id="PRU00050"/>
    </source>
</evidence>
<dbReference type="PANTHER" id="PTHR42872">
    <property type="entry name" value="PROTEIN-GLUTAMATE METHYLESTERASE/PROTEIN-GLUTAMINE GLUTAMINASE"/>
    <property type="match status" value="1"/>
</dbReference>
<dbReference type="Pfam" id="PF00072">
    <property type="entry name" value="Response_reg"/>
    <property type="match status" value="1"/>
</dbReference>
<evidence type="ECO:0000313" key="11">
    <source>
        <dbReference type="EMBL" id="NHN85012.1"/>
    </source>
</evidence>
<keyword evidence="1 5" id="KW-0963">Cytoplasm</keyword>
<dbReference type="Proteomes" id="UP000635278">
    <property type="component" value="Unassembled WGS sequence"/>
</dbReference>
<comment type="catalytic activity">
    <reaction evidence="4 5">
        <text>[protein]-L-glutamate 5-O-methyl ester + H2O = L-glutamyl-[protein] + methanol + H(+)</text>
        <dbReference type="Rhea" id="RHEA:23236"/>
        <dbReference type="Rhea" id="RHEA-COMP:10208"/>
        <dbReference type="Rhea" id="RHEA-COMP:10311"/>
        <dbReference type="ChEBI" id="CHEBI:15377"/>
        <dbReference type="ChEBI" id="CHEBI:15378"/>
        <dbReference type="ChEBI" id="CHEBI:17790"/>
        <dbReference type="ChEBI" id="CHEBI:29973"/>
        <dbReference type="ChEBI" id="CHEBI:82795"/>
        <dbReference type="EC" id="3.1.1.61"/>
    </reaction>
</comment>
<dbReference type="SUPFAM" id="SSF52172">
    <property type="entry name" value="CheY-like"/>
    <property type="match status" value="1"/>
</dbReference>
<comment type="domain">
    <text evidence="5">Contains a C-terminal catalytic domain, and an N-terminal region which modulates catalytic activity.</text>
</comment>
<dbReference type="SUPFAM" id="SSF52738">
    <property type="entry name" value="Methylesterase CheB, C-terminal domain"/>
    <property type="match status" value="1"/>
</dbReference>
<gene>
    <name evidence="5 11" type="primary">cheB</name>
    <name evidence="11" type="ORF">GOB93_10205</name>
</gene>
<feature type="active site" evidence="5 6">
    <location>
        <position position="169"/>
    </location>
</feature>
<feature type="region of interest" description="Disordered" evidence="8">
    <location>
        <begin position="140"/>
        <end position="160"/>
    </location>
</feature>
<evidence type="ECO:0000256" key="7">
    <source>
        <dbReference type="PROSITE-ProRule" id="PRU00169"/>
    </source>
</evidence>
<keyword evidence="5 7" id="KW-0597">Phosphoprotein</keyword>
<dbReference type="HAMAP" id="MF_00099">
    <property type="entry name" value="CheB_chemtxs"/>
    <property type="match status" value="1"/>
</dbReference>
<protein>
    <recommendedName>
        <fullName evidence="5">Protein-glutamate methylesterase/protein-glutamine glutaminase</fullName>
        <ecNumber evidence="5">3.1.1.61</ecNumber>
        <ecNumber evidence="5">3.5.1.44</ecNumber>
    </recommendedName>
</protein>
<feature type="domain" description="Response regulatory" evidence="9">
    <location>
        <begin position="6"/>
        <end position="123"/>
    </location>
</feature>
<dbReference type="InterPro" id="IPR000673">
    <property type="entry name" value="Sig_transdc_resp-reg_Me-estase"/>
</dbReference>
<dbReference type="CDD" id="cd16432">
    <property type="entry name" value="CheB_Rec"/>
    <property type="match status" value="1"/>
</dbReference>
<comment type="PTM">
    <text evidence="5">Phosphorylated by CheA. Phosphorylation of the N-terminal regulatory domain activates the methylesterase activity.</text>
</comment>
<dbReference type="PIRSF" id="PIRSF000876">
    <property type="entry name" value="RR_chemtxs_CheB"/>
    <property type="match status" value="1"/>
</dbReference>
<dbReference type="InterPro" id="IPR011006">
    <property type="entry name" value="CheY-like_superfamily"/>
</dbReference>
<keyword evidence="3 5" id="KW-0378">Hydrolase</keyword>
<dbReference type="GO" id="GO:0032259">
    <property type="term" value="P:methylation"/>
    <property type="evidence" value="ECO:0007669"/>
    <property type="project" value="UniProtKB-KW"/>
</dbReference>
<dbReference type="Gene3D" id="3.40.50.2300">
    <property type="match status" value="1"/>
</dbReference>
<dbReference type="NCBIfam" id="NF001965">
    <property type="entry name" value="PRK00742.1"/>
    <property type="match status" value="1"/>
</dbReference>
<feature type="active site" evidence="5 6">
    <location>
        <position position="292"/>
    </location>
</feature>
<dbReference type="EC" id="3.5.1.44" evidence="5"/>
<evidence type="ECO:0000259" key="9">
    <source>
        <dbReference type="PROSITE" id="PS50110"/>
    </source>
</evidence>
<dbReference type="RefSeq" id="WP_173583410.1">
    <property type="nucleotide sequence ID" value="NZ_WOTB01000012.1"/>
</dbReference>
<dbReference type="Gene3D" id="3.40.50.180">
    <property type="entry name" value="Methylesterase CheB, C-terminal domain"/>
    <property type="match status" value="1"/>
</dbReference>
<comment type="caution">
    <text evidence="11">The sequence shown here is derived from an EMBL/GenBank/DDBJ whole genome shotgun (WGS) entry which is preliminary data.</text>
</comment>
<comment type="similarity">
    <text evidence="5">Belongs to the CheB family.</text>
</comment>
<evidence type="ECO:0000256" key="5">
    <source>
        <dbReference type="HAMAP-Rule" id="MF_00099"/>
    </source>
</evidence>
<dbReference type="EC" id="3.1.1.61" evidence="5"/>
<dbReference type="PROSITE" id="PS50122">
    <property type="entry name" value="CHEB"/>
    <property type="match status" value="1"/>
</dbReference>
<dbReference type="InterPro" id="IPR035909">
    <property type="entry name" value="CheB_C"/>
</dbReference>
<evidence type="ECO:0000256" key="4">
    <source>
        <dbReference type="ARBA" id="ARBA00048267"/>
    </source>
</evidence>
<dbReference type="PROSITE" id="PS50110">
    <property type="entry name" value="RESPONSE_REGULATORY"/>
    <property type="match status" value="1"/>
</dbReference>
<dbReference type="InterPro" id="IPR008248">
    <property type="entry name" value="CheB-like"/>
</dbReference>
<sequence length="355" mass="37089">MNRKTRVLIVDDSRTGRALIAAALRRDPSIEILGSAGDPFEARDIIVRDEPDVITLDVEMPNMNGLQFLEKIMRLRPIPVVMVSSLTVRGADVAIEALELGAFDCFPKASGLSGLDAYAGLVPIVKAAAASGVKRRLPSSVRQDIHDASSHKPSGSGNGSAEIIAIGASTGGVEALGEILPALSESTAPVVITQHMPALFTASLAARLNRLCRIEVTEAQDGMTLRTGHAYIAPGGQRHLHVRRLAGRLTASLDAGEPVSGHRPSVDELFSSVAKVAGKNAFGVILTGMGRDGAEGLLAMRRAGAQTIAQNEGTCVVYGMPRVAVELGAAEKTLPLGKIADFLMSSQGAATGVKH</sequence>
<dbReference type="GO" id="GO:0008168">
    <property type="term" value="F:methyltransferase activity"/>
    <property type="evidence" value="ECO:0007669"/>
    <property type="project" value="UniProtKB-KW"/>
</dbReference>
<organism evidence="11 12">
    <name type="scientific">Acetobacter musti</name>
    <dbReference type="NCBI Taxonomy" id="864732"/>
    <lineage>
        <taxon>Bacteria</taxon>
        <taxon>Pseudomonadati</taxon>
        <taxon>Pseudomonadota</taxon>
        <taxon>Alphaproteobacteria</taxon>
        <taxon>Acetobacterales</taxon>
        <taxon>Acetobacteraceae</taxon>
        <taxon>Acetobacter</taxon>
    </lineage>
</organism>
<name>A0ABX0JSY0_9PROT</name>
<dbReference type="SMART" id="SM00448">
    <property type="entry name" value="REC"/>
    <property type="match status" value="1"/>
</dbReference>
<accession>A0ABX0JSY0</accession>
<dbReference type="EMBL" id="WOTB01000012">
    <property type="protein sequence ID" value="NHN85012.1"/>
    <property type="molecule type" value="Genomic_DNA"/>
</dbReference>
<feature type="domain" description="CheB-type methylesterase" evidence="10">
    <location>
        <begin position="157"/>
        <end position="350"/>
    </location>
</feature>
<evidence type="ECO:0000256" key="2">
    <source>
        <dbReference type="ARBA" id="ARBA00022500"/>
    </source>
</evidence>
<proteinExistence type="inferred from homology"/>
<keyword evidence="11" id="KW-0808">Transferase</keyword>
<evidence type="ECO:0000256" key="1">
    <source>
        <dbReference type="ARBA" id="ARBA00022490"/>
    </source>
</evidence>
<keyword evidence="11" id="KW-0489">Methyltransferase</keyword>
<dbReference type="InterPro" id="IPR001789">
    <property type="entry name" value="Sig_transdc_resp-reg_receiver"/>
</dbReference>
<reference evidence="11 12" key="1">
    <citation type="journal article" date="2020" name="Int. J. Syst. Evol. Microbiol.">
        <title>Novel acetic acid bacteria from cider fermentations: Acetobacter conturbans sp. nov. and Acetobacter fallax sp. nov.</title>
        <authorList>
            <person name="Sombolestani A.S."/>
            <person name="Cleenwerck I."/>
            <person name="Cnockaert M."/>
            <person name="Borremans W."/>
            <person name="Wieme A.D."/>
            <person name="De Vuyst L."/>
            <person name="Vandamme P."/>
        </authorList>
    </citation>
    <scope>NUCLEOTIDE SEQUENCE [LARGE SCALE GENOMIC DNA]</scope>
    <source>
        <strain evidence="11 12">LMG 30640</strain>
    </source>
</reference>
<comment type="function">
    <text evidence="5">Involved in chemotaxis. Part of a chemotaxis signal transduction system that modulates chemotaxis in response to various stimuli. Catalyzes the demethylation of specific methylglutamate residues introduced into the chemoreceptors (methyl-accepting chemotaxis proteins or MCP) by CheR. Also mediates the irreversible deamidation of specific glutamine residues to glutamic acid.</text>
</comment>
<feature type="modified residue" description="4-aspartylphosphate" evidence="5 7">
    <location>
        <position position="57"/>
    </location>
</feature>
<comment type="catalytic activity">
    <reaction evidence="5">
        <text>L-glutaminyl-[protein] + H2O = L-glutamyl-[protein] + NH4(+)</text>
        <dbReference type="Rhea" id="RHEA:16441"/>
        <dbReference type="Rhea" id="RHEA-COMP:10207"/>
        <dbReference type="Rhea" id="RHEA-COMP:10208"/>
        <dbReference type="ChEBI" id="CHEBI:15377"/>
        <dbReference type="ChEBI" id="CHEBI:28938"/>
        <dbReference type="ChEBI" id="CHEBI:29973"/>
        <dbReference type="ChEBI" id="CHEBI:30011"/>
        <dbReference type="EC" id="3.5.1.44"/>
    </reaction>
</comment>
<feature type="active site" evidence="5 6">
    <location>
        <position position="195"/>
    </location>
</feature>
<keyword evidence="12" id="KW-1185">Reference proteome</keyword>
<comment type="subcellular location">
    <subcellularLocation>
        <location evidence="5">Cytoplasm</location>
    </subcellularLocation>
</comment>
<evidence type="ECO:0000313" key="12">
    <source>
        <dbReference type="Proteomes" id="UP000635278"/>
    </source>
</evidence>
<evidence type="ECO:0000256" key="3">
    <source>
        <dbReference type="ARBA" id="ARBA00022801"/>
    </source>
</evidence>
<evidence type="ECO:0000259" key="10">
    <source>
        <dbReference type="PROSITE" id="PS50122"/>
    </source>
</evidence>
<evidence type="ECO:0000256" key="8">
    <source>
        <dbReference type="SAM" id="MobiDB-lite"/>
    </source>
</evidence>
<dbReference type="GO" id="GO:0008984">
    <property type="term" value="F:protein-glutamate methylesterase activity"/>
    <property type="evidence" value="ECO:0007669"/>
    <property type="project" value="UniProtKB-EC"/>
</dbReference>
<keyword evidence="2 5" id="KW-0145">Chemotaxis</keyword>
<dbReference type="CDD" id="cd17541">
    <property type="entry name" value="REC_CheB-like"/>
    <property type="match status" value="1"/>
</dbReference>
<dbReference type="PANTHER" id="PTHR42872:SF6">
    <property type="entry name" value="PROTEIN-GLUTAMATE METHYLESTERASE_PROTEIN-GLUTAMINE GLUTAMINASE"/>
    <property type="match status" value="1"/>
</dbReference>
<dbReference type="Pfam" id="PF01339">
    <property type="entry name" value="CheB_methylest"/>
    <property type="match status" value="1"/>
</dbReference>